<dbReference type="EMBL" id="LN890655">
    <property type="protein sequence ID" value="CUS05203.2"/>
    <property type="molecule type" value="Genomic_DNA"/>
</dbReference>
<dbReference type="PROSITE" id="PS50893">
    <property type="entry name" value="ABC_TRANSPORTER_2"/>
    <property type="match status" value="1"/>
</dbReference>
<dbReference type="GO" id="GO:0015833">
    <property type="term" value="P:peptide transport"/>
    <property type="evidence" value="ECO:0007669"/>
    <property type="project" value="InterPro"/>
</dbReference>
<dbReference type="AlphaFoldDB" id="A0A161JMK3"/>
<dbReference type="SUPFAM" id="SSF52540">
    <property type="entry name" value="P-loop containing nucleoside triphosphate hydrolases"/>
    <property type="match status" value="1"/>
</dbReference>
<sequence>MTTNATSPTNGHDEPLVRVVDLKKHFPIRQGLLIQRVTGHVRAVDGISFDIARGETLGLVGESGCGKSTAGRTLLGLYPATSGETIIDGHHVQAAKGDEWLAIRRQAQMIFQDPYASLNPRWTVNAIIGEPLRVHHLIDDEAGRSERVKELMALVGLDARYVNRFPHEFSGGQRQRIGIARSLASDPIFLVCDEPISALDVSIQAQVVNLLEELQDRLGLTYLFIAHDLSMVRHICDRVAVMYLGVIVEMAPKDDLYEEPLHPYTQALLSAVPVPDPKAARRRRRIVLEGDVPSPINPPSGCRFHTRCPIAQPHCTTYVPEWREIQAGHWVACHEVEPKFRPPV</sequence>
<feature type="domain" description="ABC transporter" evidence="5">
    <location>
        <begin position="17"/>
        <end position="269"/>
    </location>
</feature>
<dbReference type="FunFam" id="3.40.50.300:FF:000016">
    <property type="entry name" value="Oligopeptide ABC transporter ATP-binding component"/>
    <property type="match status" value="1"/>
</dbReference>
<dbReference type="InterPro" id="IPR003593">
    <property type="entry name" value="AAA+_ATPase"/>
</dbReference>
<dbReference type="GO" id="GO:0016887">
    <property type="term" value="F:ATP hydrolysis activity"/>
    <property type="evidence" value="ECO:0007669"/>
    <property type="project" value="InterPro"/>
</dbReference>
<dbReference type="GO" id="GO:0005524">
    <property type="term" value="F:ATP binding"/>
    <property type="evidence" value="ECO:0007669"/>
    <property type="project" value="UniProtKB-KW"/>
</dbReference>
<dbReference type="NCBIfam" id="TIGR01727">
    <property type="entry name" value="oligo_HPY"/>
    <property type="match status" value="1"/>
</dbReference>
<evidence type="ECO:0000313" key="7">
    <source>
        <dbReference type="Proteomes" id="UP000215027"/>
    </source>
</evidence>
<keyword evidence="7" id="KW-1185">Reference proteome</keyword>
<dbReference type="KEGG" id="pbf:CFX0092_A3325"/>
<name>A0A161JMK3_9CHLR</name>
<dbReference type="InterPro" id="IPR013563">
    <property type="entry name" value="Oligopep_ABC_C"/>
</dbReference>
<dbReference type="CDD" id="cd03257">
    <property type="entry name" value="ABC_NikE_OppD_transporters"/>
    <property type="match status" value="1"/>
</dbReference>
<comment type="similarity">
    <text evidence="1">Belongs to the ABC transporter superfamily.</text>
</comment>
<dbReference type="Pfam" id="PF08352">
    <property type="entry name" value="oligo_HPY"/>
    <property type="match status" value="1"/>
</dbReference>
<dbReference type="InterPro" id="IPR027417">
    <property type="entry name" value="P-loop_NTPase"/>
</dbReference>
<evidence type="ECO:0000256" key="4">
    <source>
        <dbReference type="ARBA" id="ARBA00022840"/>
    </source>
</evidence>
<keyword evidence="3" id="KW-0547">Nucleotide-binding</keyword>
<dbReference type="Proteomes" id="UP000215027">
    <property type="component" value="Chromosome I"/>
</dbReference>
<dbReference type="Gene3D" id="3.40.50.300">
    <property type="entry name" value="P-loop containing nucleotide triphosphate hydrolases"/>
    <property type="match status" value="1"/>
</dbReference>
<evidence type="ECO:0000259" key="5">
    <source>
        <dbReference type="PROSITE" id="PS50893"/>
    </source>
</evidence>
<protein>
    <submittedName>
        <fullName evidence="6">Oligopeptide transporter subunit ATP-binding component of ABC superfamily</fullName>
    </submittedName>
</protein>
<reference evidence="6" key="1">
    <citation type="submission" date="2016-01" db="EMBL/GenBank/DDBJ databases">
        <authorList>
            <person name="Mcilroy J.S."/>
            <person name="Karst M S."/>
            <person name="Albertsen M."/>
        </authorList>
    </citation>
    <scope>NUCLEOTIDE SEQUENCE</scope>
    <source>
        <strain evidence="6">Cfx-K</strain>
    </source>
</reference>
<accession>A0A161JMK3</accession>
<evidence type="ECO:0000256" key="2">
    <source>
        <dbReference type="ARBA" id="ARBA00022448"/>
    </source>
</evidence>
<dbReference type="GO" id="GO:0055085">
    <property type="term" value="P:transmembrane transport"/>
    <property type="evidence" value="ECO:0007669"/>
    <property type="project" value="UniProtKB-ARBA"/>
</dbReference>
<dbReference type="OrthoDB" id="9806285at2"/>
<evidence type="ECO:0000313" key="6">
    <source>
        <dbReference type="EMBL" id="CUS05203.2"/>
    </source>
</evidence>
<evidence type="ECO:0000256" key="1">
    <source>
        <dbReference type="ARBA" id="ARBA00005417"/>
    </source>
</evidence>
<keyword evidence="4 6" id="KW-0067">ATP-binding</keyword>
<dbReference type="PANTHER" id="PTHR43776:SF7">
    <property type="entry name" value="D,D-DIPEPTIDE TRANSPORT ATP-BINDING PROTEIN DDPF-RELATED"/>
    <property type="match status" value="1"/>
</dbReference>
<organism evidence="6 7">
    <name type="scientific">Candidatus Promineifilum breve</name>
    <dbReference type="NCBI Taxonomy" id="1806508"/>
    <lineage>
        <taxon>Bacteria</taxon>
        <taxon>Bacillati</taxon>
        <taxon>Chloroflexota</taxon>
        <taxon>Ardenticatenia</taxon>
        <taxon>Candidatus Promineifilales</taxon>
        <taxon>Candidatus Promineifilaceae</taxon>
        <taxon>Candidatus Promineifilum</taxon>
    </lineage>
</organism>
<dbReference type="InterPro" id="IPR003439">
    <property type="entry name" value="ABC_transporter-like_ATP-bd"/>
</dbReference>
<dbReference type="PROSITE" id="PS00211">
    <property type="entry name" value="ABC_TRANSPORTER_1"/>
    <property type="match status" value="1"/>
</dbReference>
<gene>
    <name evidence="6" type="primary">oppF</name>
    <name evidence="6" type="ORF">CFX0092_A3325</name>
</gene>
<dbReference type="Pfam" id="PF00005">
    <property type="entry name" value="ABC_tran"/>
    <property type="match status" value="1"/>
</dbReference>
<dbReference type="InterPro" id="IPR050319">
    <property type="entry name" value="ABC_transp_ATP-bind"/>
</dbReference>
<dbReference type="PANTHER" id="PTHR43776">
    <property type="entry name" value="TRANSPORT ATP-BINDING PROTEIN"/>
    <property type="match status" value="1"/>
</dbReference>
<dbReference type="RefSeq" id="WP_095044446.1">
    <property type="nucleotide sequence ID" value="NZ_LN890655.1"/>
</dbReference>
<dbReference type="InterPro" id="IPR017871">
    <property type="entry name" value="ABC_transporter-like_CS"/>
</dbReference>
<keyword evidence="2" id="KW-0813">Transport</keyword>
<proteinExistence type="inferred from homology"/>
<evidence type="ECO:0000256" key="3">
    <source>
        <dbReference type="ARBA" id="ARBA00022741"/>
    </source>
</evidence>
<dbReference type="SMART" id="SM00382">
    <property type="entry name" value="AAA"/>
    <property type="match status" value="1"/>
</dbReference>